<comment type="caution">
    <text evidence="2">The sequence shown here is derived from an EMBL/GenBank/DDBJ whole genome shotgun (WGS) entry which is preliminary data.</text>
</comment>
<feature type="domain" description="Secretion system C-terminal sorting" evidence="1">
    <location>
        <begin position="973"/>
        <end position="1042"/>
    </location>
</feature>
<evidence type="ECO:0000259" key="1">
    <source>
        <dbReference type="Pfam" id="PF18962"/>
    </source>
</evidence>
<evidence type="ECO:0000313" key="2">
    <source>
        <dbReference type="EMBL" id="TGD79721.1"/>
    </source>
</evidence>
<evidence type="ECO:0000313" key="3">
    <source>
        <dbReference type="Proteomes" id="UP000298284"/>
    </source>
</evidence>
<dbReference type="RefSeq" id="WP_135531465.1">
    <property type="nucleotide sequence ID" value="NZ_SRKZ01000004.1"/>
</dbReference>
<gene>
    <name evidence="2" type="ORF">EU557_16015</name>
</gene>
<name>A0A4Z0MJM8_9BACT</name>
<dbReference type="Proteomes" id="UP000298284">
    <property type="component" value="Unassembled WGS sequence"/>
</dbReference>
<dbReference type="AlphaFoldDB" id="A0A4Z0MJM8"/>
<dbReference type="NCBIfam" id="TIGR04183">
    <property type="entry name" value="Por_Secre_tail"/>
    <property type="match status" value="1"/>
</dbReference>
<organism evidence="2 3">
    <name type="scientific">Hymenobacter wooponensis</name>
    <dbReference type="NCBI Taxonomy" id="1525360"/>
    <lineage>
        <taxon>Bacteria</taxon>
        <taxon>Pseudomonadati</taxon>
        <taxon>Bacteroidota</taxon>
        <taxon>Cytophagia</taxon>
        <taxon>Cytophagales</taxon>
        <taxon>Hymenobacteraceae</taxon>
        <taxon>Hymenobacter</taxon>
    </lineage>
</organism>
<dbReference type="OrthoDB" id="1443240at2"/>
<dbReference type="EMBL" id="SRKZ01000004">
    <property type="protein sequence ID" value="TGD79721.1"/>
    <property type="molecule type" value="Genomic_DNA"/>
</dbReference>
<dbReference type="Gene3D" id="2.60.40.10">
    <property type="entry name" value="Immunoglobulins"/>
    <property type="match status" value="1"/>
</dbReference>
<dbReference type="Pfam" id="PF18962">
    <property type="entry name" value="Por_Secre_tail"/>
    <property type="match status" value="1"/>
</dbReference>
<dbReference type="InterPro" id="IPR013783">
    <property type="entry name" value="Ig-like_fold"/>
</dbReference>
<sequence length="1044" mass="109458">MKNSYMSTIQQVLRPHMRLLLLLLLALPFTGLAQTVTITPVTPGNPQNFGSIPVGQFSSSNSYTVSASGITQNVTVVIPNGFQGSINNVTFGTSNLNLTRSGNSLSTTIYLRFAPTEETDYNASLYATSQGGNTPVFSNFINVVGIGTAGTPNIVVNPEALVFGTQLINTKSASKSVSVTATALTEAITVTPSLGYEVSLDNSNFTSVVTLPATNGAVSTTLYVRFAPTEKQPYTGFLTLTSAGATDRKVDLFGTGDAPATLTVNPTSLSFPDTNVGLASAIQSFTVNASYLNGSVTITPPNNFQIRLPSGTFSTASITIPFTGTPINQVIEARFQPASNGNKSGGITIASPNVTTATVAVSGQATQPSNIPTITANPTALDFGQISGSGSAQVLTFEVGATGLNAPLVLTPSNTNIALRDLSAGGSLTRGPLTINPVNGIVSIRTIEVQLVDLVAQGNFSGTITASSTGATSRVINLTGVNNTTGESVINPSRVNLSLFSTVPGVPSAVQSYTVTGTNLLRDITITAPQFFQVSLDDTFSGITTTGNSITVVRNSGTEVTAVTVYVRFFPSSALVVSSSIANVSSPARTVAIRVQGTSEPSVILQDRFQPVTNIVLNKVSASQAITVVAERVLQPITISKLLSADPTFNPSNISQFEFSRDNVTFTSDTLMLTPNASTYSINRSIYVRYRPTNLGPGTATLQFQSNDFDNKGVQSFQSNSLLSGLPIDVEPTLRSTASVVRSGATATVTFNLPANYAALGYGEGRLIVASTNATLPASNQPADGVSYTTGNQTYGQGPQVAPGYFAVYAGPNATATIDGLDPATTYYFFTFEFNNIDNVVNVIASGAENYLSPPVPTVIEGIIAPGTPLPVTLVSFTAKLRNKQVALDWKTATEKNNGMFYVERSQDARTYTSILSRAGQGSTEKATSYSAIDAAPLAGTSYYRLKQVDFDGTTSYSSPVAVTNAGSAEVSMYPNPAEDILNIQLAGSTEGVRATITDLSGRVIRTEVLRADGQLNVRDLRNGTYLVTVGEGNAKITQRIVKK</sequence>
<reference evidence="2 3" key="1">
    <citation type="submission" date="2019-04" db="EMBL/GenBank/DDBJ databases">
        <authorList>
            <person name="Feng G."/>
            <person name="Zhang J."/>
            <person name="Zhu H."/>
        </authorList>
    </citation>
    <scope>NUCLEOTIDE SEQUENCE [LARGE SCALE GENOMIC DNA]</scope>
    <source>
        <strain evidence="2 3">JCM 19491</strain>
    </source>
</reference>
<accession>A0A4Z0MJM8</accession>
<proteinExistence type="predicted"/>
<keyword evidence="3" id="KW-1185">Reference proteome</keyword>
<dbReference type="InterPro" id="IPR026444">
    <property type="entry name" value="Secre_tail"/>
</dbReference>
<protein>
    <submittedName>
        <fullName evidence="2">T9SS type A sorting domain-containing protein</fullName>
    </submittedName>
</protein>